<dbReference type="EMBL" id="BRPK01000006">
    <property type="protein sequence ID" value="GLB39039.1"/>
    <property type="molecule type" value="Genomic_DNA"/>
</dbReference>
<dbReference type="AlphaFoldDB" id="A0A9P3ULB3"/>
<comment type="caution">
    <text evidence="1">The sequence shown here is derived from an EMBL/GenBank/DDBJ whole genome shotgun (WGS) entry which is preliminary data.</text>
</comment>
<evidence type="ECO:0000313" key="1">
    <source>
        <dbReference type="EMBL" id="GLB39039.1"/>
    </source>
</evidence>
<gene>
    <name evidence="1" type="ORF">LshimejAT787_0602010</name>
</gene>
<accession>A0A9P3ULB3</accession>
<evidence type="ECO:0008006" key="3">
    <source>
        <dbReference type="Google" id="ProtNLM"/>
    </source>
</evidence>
<evidence type="ECO:0000313" key="2">
    <source>
        <dbReference type="Proteomes" id="UP001063166"/>
    </source>
</evidence>
<protein>
    <recommendedName>
        <fullName evidence="3">HNH nuclease domain-containing protein</fullName>
    </recommendedName>
</protein>
<reference evidence="1" key="1">
    <citation type="submission" date="2022-07" db="EMBL/GenBank/DDBJ databases">
        <title>The genome of Lyophyllum shimeji provides insight into the initial evolution of ectomycorrhizal fungal genome.</title>
        <authorList>
            <person name="Kobayashi Y."/>
            <person name="Shibata T."/>
            <person name="Hirakawa H."/>
            <person name="Shigenobu S."/>
            <person name="Nishiyama T."/>
            <person name="Yamada A."/>
            <person name="Hasebe M."/>
            <person name="Kawaguchi M."/>
        </authorList>
    </citation>
    <scope>NUCLEOTIDE SEQUENCE</scope>
    <source>
        <strain evidence="1">AT787</strain>
    </source>
</reference>
<name>A0A9P3ULB3_LYOSH</name>
<organism evidence="1 2">
    <name type="scientific">Lyophyllum shimeji</name>
    <name type="common">Hon-shimeji</name>
    <name type="synonym">Tricholoma shimeji</name>
    <dbReference type="NCBI Taxonomy" id="47721"/>
    <lineage>
        <taxon>Eukaryota</taxon>
        <taxon>Fungi</taxon>
        <taxon>Dikarya</taxon>
        <taxon>Basidiomycota</taxon>
        <taxon>Agaricomycotina</taxon>
        <taxon>Agaricomycetes</taxon>
        <taxon>Agaricomycetidae</taxon>
        <taxon>Agaricales</taxon>
        <taxon>Tricholomatineae</taxon>
        <taxon>Lyophyllaceae</taxon>
        <taxon>Lyophyllum</taxon>
    </lineage>
</organism>
<keyword evidence="2" id="KW-1185">Reference proteome</keyword>
<proteinExistence type="predicted"/>
<dbReference type="OrthoDB" id="2104739at2759"/>
<dbReference type="Proteomes" id="UP001063166">
    <property type="component" value="Unassembled WGS sequence"/>
</dbReference>
<sequence length="160" mass="18135">MYYDHYIRAFRANKGNATYFGQHPPITHLSHVTAKKNALIRDGYRCVITGEYDICSVNEIRELHEKLTSDPSLRTGPTECAHIFAESTNSSIDPESAKRDYAATMWTIMCRFGHETLTDDLNGPKVHRLQHVMTMVPAGVALPFRPINDLARCNEGREQV</sequence>